<organism evidence="2 3">
    <name type="scientific">Ophiocordyceps sinensis</name>
    <dbReference type="NCBI Taxonomy" id="72228"/>
    <lineage>
        <taxon>Eukaryota</taxon>
        <taxon>Fungi</taxon>
        <taxon>Dikarya</taxon>
        <taxon>Ascomycota</taxon>
        <taxon>Pezizomycotina</taxon>
        <taxon>Sordariomycetes</taxon>
        <taxon>Hypocreomycetidae</taxon>
        <taxon>Hypocreales</taxon>
        <taxon>Ophiocordycipitaceae</taxon>
        <taxon>Ophiocordyceps</taxon>
    </lineage>
</organism>
<evidence type="ECO:0000256" key="1">
    <source>
        <dbReference type="SAM" id="Phobius"/>
    </source>
</evidence>
<evidence type="ECO:0000313" key="2">
    <source>
        <dbReference type="EMBL" id="KAF4504601.1"/>
    </source>
</evidence>
<dbReference type="EMBL" id="JAAVMX010000009">
    <property type="protein sequence ID" value="KAF4504601.1"/>
    <property type="molecule type" value="Genomic_DNA"/>
</dbReference>
<dbReference type="OrthoDB" id="4840990at2759"/>
<accession>A0A8H4LT06</accession>
<keyword evidence="1" id="KW-0472">Membrane</keyword>
<reference evidence="2 3" key="1">
    <citation type="journal article" date="2020" name="Genome Biol. Evol.">
        <title>A new high-quality draft genome assembly of the Chinese cordyceps Ophiocordyceps sinensis.</title>
        <authorList>
            <person name="Shu R."/>
            <person name="Zhang J."/>
            <person name="Meng Q."/>
            <person name="Zhang H."/>
            <person name="Zhou G."/>
            <person name="Li M."/>
            <person name="Wu P."/>
            <person name="Zhao Y."/>
            <person name="Chen C."/>
            <person name="Qin Q."/>
        </authorList>
    </citation>
    <scope>NUCLEOTIDE SEQUENCE [LARGE SCALE GENOMIC DNA]</scope>
    <source>
        <strain evidence="2 3">IOZ07</strain>
    </source>
</reference>
<name>A0A8H4LT06_9HYPO</name>
<feature type="transmembrane region" description="Helical" evidence="1">
    <location>
        <begin position="77"/>
        <end position="95"/>
    </location>
</feature>
<proteinExistence type="predicted"/>
<dbReference type="AlphaFoldDB" id="A0A8H4LT06"/>
<dbReference type="Proteomes" id="UP000557566">
    <property type="component" value="Unassembled WGS sequence"/>
</dbReference>
<evidence type="ECO:0000313" key="3">
    <source>
        <dbReference type="Proteomes" id="UP000557566"/>
    </source>
</evidence>
<protein>
    <submittedName>
        <fullName evidence="2">Uncharacterized protein</fullName>
    </submittedName>
</protein>
<comment type="caution">
    <text evidence="2">The sequence shown here is derived from an EMBL/GenBank/DDBJ whole genome shotgun (WGS) entry which is preliminary data.</text>
</comment>
<keyword evidence="1" id="KW-0812">Transmembrane</keyword>
<keyword evidence="3" id="KW-1185">Reference proteome</keyword>
<sequence length="111" mass="12208">MLGQGVVKELANSQRSVGLLDRYQYGIARLDLYTGTCFHPSTNRLSPSIDESPAPARNMAAFSARYSHLNEEKVLNLIWVGLLSVEVLMIVGVAVKAIARRLRRKPGTVAL</sequence>
<keyword evidence="1" id="KW-1133">Transmembrane helix</keyword>
<gene>
    <name evidence="2" type="ORF">G6O67_008034</name>
</gene>